<feature type="chain" id="PRO_5042105464" description="J domain-containing protein" evidence="3">
    <location>
        <begin position="25"/>
        <end position="602"/>
    </location>
</feature>
<dbReference type="CDD" id="cd06257">
    <property type="entry name" value="DnaJ"/>
    <property type="match status" value="1"/>
</dbReference>
<evidence type="ECO:0000256" key="1">
    <source>
        <dbReference type="SAM" id="MobiDB-lite"/>
    </source>
</evidence>
<dbReference type="PROSITE" id="PS50076">
    <property type="entry name" value="DNAJ_2"/>
    <property type="match status" value="1"/>
</dbReference>
<feature type="domain" description="J" evidence="4">
    <location>
        <begin position="207"/>
        <end position="271"/>
    </location>
</feature>
<dbReference type="InterPro" id="IPR052423">
    <property type="entry name" value="EMIR"/>
</dbReference>
<protein>
    <recommendedName>
        <fullName evidence="4">J domain-containing protein</fullName>
    </recommendedName>
</protein>
<sequence>MKFFCGRFFILFFLLCSATIFVSAQDEGQPEYRRRVQREQNRRKREEERNARRQHAERNRKQRYESDEQAQRDAYEAIKVFVPTSGPRDIIQGLKNGIISGLFGVVTSLGCIIGLPYLFSQAGGVGFILGFVLGGIGASITIFTSVVVAALNIGIGLWNTPKALYATLIEKKIWDYEEKTFKKYALDEEAEILAHSESSRTSVTDSTFYDILGIKPGASSKEIKSAYFKKAKVVHPDKNSSQEATEAFLELHKAYQTLSDPKLREEYDQWGSTSSLDGGHSSDFNVGIFFEILFGSQLVEPYIGELAVASFLQQLISFSKVANDASKATTDFSQFWQASELQKKKRSVQVAQHLREKIESFVDEEQFRSKIRKEAEEIQASGFGDKFLILIGQALLQEADLYRRNNPIGFPMWMYSAGVKKIRGWKRTGEGLKMIVDLAKEFATFKNMTTSDFENESEAPNISAEDMEHFLPQIIDLAWAFNGHDIASLIETACFKVLNDSSSKSRLTRRKKANALKIIGEEFLSVAGSKYFSKSESNKTCEDKDHIKARVHVAFQAATQINENKPNSKESEELIRRAKKNRTKVIGEGVNNQISPPGGVRY</sequence>
<feature type="transmembrane region" description="Helical" evidence="2">
    <location>
        <begin position="131"/>
        <end position="158"/>
    </location>
</feature>
<dbReference type="Proteomes" id="UP001054902">
    <property type="component" value="Unassembled WGS sequence"/>
</dbReference>
<dbReference type="SMART" id="SM00271">
    <property type="entry name" value="DnaJ"/>
    <property type="match status" value="1"/>
</dbReference>
<evidence type="ECO:0000259" key="4">
    <source>
        <dbReference type="PROSITE" id="PS50076"/>
    </source>
</evidence>
<dbReference type="InterPro" id="IPR026894">
    <property type="entry name" value="DnaJ_X"/>
</dbReference>
<dbReference type="Gene3D" id="1.10.287.110">
    <property type="entry name" value="DnaJ domain"/>
    <property type="match status" value="1"/>
</dbReference>
<feature type="transmembrane region" description="Helical" evidence="2">
    <location>
        <begin position="98"/>
        <end position="119"/>
    </location>
</feature>
<proteinExistence type="predicted"/>
<dbReference type="AlphaFoldDB" id="A0AAD3D792"/>
<evidence type="ECO:0000256" key="2">
    <source>
        <dbReference type="SAM" id="Phobius"/>
    </source>
</evidence>
<dbReference type="Pfam" id="PF14308">
    <property type="entry name" value="DnaJ-X"/>
    <property type="match status" value="1"/>
</dbReference>
<dbReference type="PANTHER" id="PTHR44094">
    <property type="entry name" value="DNAJ HEAT SHOCK N-TERMINAL DOMAIN-CONTAINING PROTEIN"/>
    <property type="match status" value="1"/>
</dbReference>
<dbReference type="PANTHER" id="PTHR44094:SF8">
    <property type="entry name" value="DNAJ HEAT SHOCK N-TERMINAL DOMAIN-CONTAINING PROTEIN-RELATED"/>
    <property type="match status" value="1"/>
</dbReference>
<evidence type="ECO:0000313" key="5">
    <source>
        <dbReference type="EMBL" id="GFH59139.1"/>
    </source>
</evidence>
<feature type="region of interest" description="Disordered" evidence="1">
    <location>
        <begin position="32"/>
        <end position="70"/>
    </location>
</feature>
<organism evidence="5 6">
    <name type="scientific">Chaetoceros tenuissimus</name>
    <dbReference type="NCBI Taxonomy" id="426638"/>
    <lineage>
        <taxon>Eukaryota</taxon>
        <taxon>Sar</taxon>
        <taxon>Stramenopiles</taxon>
        <taxon>Ochrophyta</taxon>
        <taxon>Bacillariophyta</taxon>
        <taxon>Coscinodiscophyceae</taxon>
        <taxon>Chaetocerotophycidae</taxon>
        <taxon>Chaetocerotales</taxon>
        <taxon>Chaetocerotaceae</taxon>
        <taxon>Chaetoceros</taxon>
    </lineage>
</organism>
<reference evidence="5 6" key="1">
    <citation type="journal article" date="2021" name="Sci. Rep.">
        <title>The genome of the diatom Chaetoceros tenuissimus carries an ancient integrated fragment of an extant virus.</title>
        <authorList>
            <person name="Hongo Y."/>
            <person name="Kimura K."/>
            <person name="Takaki Y."/>
            <person name="Yoshida Y."/>
            <person name="Baba S."/>
            <person name="Kobayashi G."/>
            <person name="Nagasaki K."/>
            <person name="Hano T."/>
            <person name="Tomaru Y."/>
        </authorList>
    </citation>
    <scope>NUCLEOTIDE SEQUENCE [LARGE SCALE GENOMIC DNA]</scope>
    <source>
        <strain evidence="5 6">NIES-3715</strain>
    </source>
</reference>
<dbReference type="InterPro" id="IPR036869">
    <property type="entry name" value="J_dom_sf"/>
</dbReference>
<accession>A0AAD3D792</accession>
<dbReference type="PRINTS" id="PR00625">
    <property type="entry name" value="JDOMAIN"/>
</dbReference>
<dbReference type="Pfam" id="PF00226">
    <property type="entry name" value="DnaJ"/>
    <property type="match status" value="1"/>
</dbReference>
<keyword evidence="3" id="KW-0732">Signal</keyword>
<keyword evidence="6" id="KW-1185">Reference proteome</keyword>
<gene>
    <name evidence="5" type="ORF">CTEN210_15615</name>
</gene>
<dbReference type="InterPro" id="IPR001623">
    <property type="entry name" value="DnaJ_domain"/>
</dbReference>
<feature type="signal peptide" evidence="3">
    <location>
        <begin position="1"/>
        <end position="24"/>
    </location>
</feature>
<dbReference type="EMBL" id="BLLK01000062">
    <property type="protein sequence ID" value="GFH59139.1"/>
    <property type="molecule type" value="Genomic_DNA"/>
</dbReference>
<evidence type="ECO:0000313" key="6">
    <source>
        <dbReference type="Proteomes" id="UP001054902"/>
    </source>
</evidence>
<keyword evidence="2" id="KW-0472">Membrane</keyword>
<dbReference type="SUPFAM" id="SSF46565">
    <property type="entry name" value="Chaperone J-domain"/>
    <property type="match status" value="1"/>
</dbReference>
<keyword evidence="2" id="KW-1133">Transmembrane helix</keyword>
<keyword evidence="2" id="KW-0812">Transmembrane</keyword>
<comment type="caution">
    <text evidence="5">The sequence shown here is derived from an EMBL/GenBank/DDBJ whole genome shotgun (WGS) entry which is preliminary data.</text>
</comment>
<name>A0AAD3D792_9STRA</name>
<evidence type="ECO:0000256" key="3">
    <source>
        <dbReference type="SAM" id="SignalP"/>
    </source>
</evidence>